<evidence type="ECO:0000313" key="1">
    <source>
        <dbReference type="EMBL" id="CAD75248.1"/>
    </source>
</evidence>
<protein>
    <submittedName>
        <fullName evidence="1">Uncharacterized protein</fullName>
    </submittedName>
</protein>
<dbReference type="STRING" id="243090.RB7217"/>
<dbReference type="EnsemblBacteria" id="CAD75248">
    <property type="protein sequence ID" value="CAD75248"/>
    <property type="gene ID" value="RB7217"/>
</dbReference>
<dbReference type="HOGENOM" id="CLU_2247983_0_0_0"/>
<keyword evidence="2" id="KW-1185">Reference proteome</keyword>
<dbReference type="InParanoid" id="Q7UP17"/>
<proteinExistence type="predicted"/>
<organism evidence="1 2">
    <name type="scientific">Rhodopirellula baltica (strain DSM 10527 / NCIMB 13988 / SH1)</name>
    <dbReference type="NCBI Taxonomy" id="243090"/>
    <lineage>
        <taxon>Bacteria</taxon>
        <taxon>Pseudomonadati</taxon>
        <taxon>Planctomycetota</taxon>
        <taxon>Planctomycetia</taxon>
        <taxon>Pirellulales</taxon>
        <taxon>Pirellulaceae</taxon>
        <taxon>Rhodopirellula</taxon>
    </lineage>
</organism>
<dbReference type="EMBL" id="BX294145">
    <property type="protein sequence ID" value="CAD75248.1"/>
    <property type="molecule type" value="Genomic_DNA"/>
</dbReference>
<evidence type="ECO:0000313" key="2">
    <source>
        <dbReference type="Proteomes" id="UP000001025"/>
    </source>
</evidence>
<accession>Q7UP17</accession>
<name>Q7UP17_RHOBA</name>
<sequence length="104" mass="11996">MLARIERFASLRVAWPCKTQCFRGWKGLFGRLIGSVCQAREEDYNSSARAPSRIKGLSMTDFVPLRKDIPHSPLSSQKSRRSDNEILFLRFLVLDRTRGYFDGL</sequence>
<gene>
    <name evidence="1" type="ordered locus">RB7217</name>
</gene>
<reference evidence="1 2" key="1">
    <citation type="journal article" date="2003" name="Proc. Natl. Acad. Sci. U.S.A.">
        <title>Complete genome sequence of the marine planctomycete Pirellula sp. strain 1.</title>
        <authorList>
            <person name="Gloeckner F.O."/>
            <person name="Kube M."/>
            <person name="Bauer M."/>
            <person name="Teeling H."/>
            <person name="Lombardot T."/>
            <person name="Ludwig W."/>
            <person name="Gade D."/>
            <person name="Beck A."/>
            <person name="Borzym K."/>
            <person name="Heitmann K."/>
            <person name="Rabus R."/>
            <person name="Schlesner H."/>
            <person name="Amann R."/>
            <person name="Reinhardt R."/>
        </authorList>
    </citation>
    <scope>NUCLEOTIDE SEQUENCE [LARGE SCALE GENOMIC DNA]</scope>
    <source>
        <strain evidence="2">DSM 10527 / NCIMB 13988 / SH1</strain>
    </source>
</reference>
<dbReference type="Proteomes" id="UP000001025">
    <property type="component" value="Chromosome"/>
</dbReference>
<dbReference type="KEGG" id="rba:RB7217"/>
<dbReference type="AlphaFoldDB" id="Q7UP17"/>